<dbReference type="GO" id="GO:0016491">
    <property type="term" value="F:oxidoreductase activity"/>
    <property type="evidence" value="ECO:0007669"/>
    <property type="project" value="InterPro"/>
</dbReference>
<dbReference type="InterPro" id="IPR039261">
    <property type="entry name" value="FNR_nucleotide-bd"/>
</dbReference>
<feature type="region of interest" description="Disordered" evidence="1">
    <location>
        <begin position="1"/>
        <end position="20"/>
    </location>
</feature>
<dbReference type="SUPFAM" id="SSF63380">
    <property type="entry name" value="Riboflavin synthase domain-like"/>
    <property type="match status" value="1"/>
</dbReference>
<accession>A0A6I6A7W7</accession>
<dbReference type="PANTHER" id="PTHR47354:SF5">
    <property type="entry name" value="PROTEIN RFBI"/>
    <property type="match status" value="1"/>
</dbReference>
<dbReference type="PROSITE" id="PS51384">
    <property type="entry name" value="FAD_FR"/>
    <property type="match status" value="1"/>
</dbReference>
<feature type="compositionally biased region" description="Low complexity" evidence="1">
    <location>
        <begin position="1"/>
        <end position="11"/>
    </location>
</feature>
<name>A0A6I6A7W7_9PLAN</name>
<evidence type="ECO:0000256" key="1">
    <source>
        <dbReference type="SAM" id="MobiDB-lite"/>
    </source>
</evidence>
<evidence type="ECO:0000313" key="3">
    <source>
        <dbReference type="EMBL" id="QGQ22000.1"/>
    </source>
</evidence>
<protein>
    <submittedName>
        <fullName evidence="3">Flavodoxin reductase</fullName>
    </submittedName>
</protein>
<feature type="domain" description="FAD-binding FR-type" evidence="2">
    <location>
        <begin position="22"/>
        <end position="129"/>
    </location>
</feature>
<dbReference type="Proteomes" id="UP000427281">
    <property type="component" value="Chromosome"/>
</dbReference>
<dbReference type="AlphaFoldDB" id="A0A6I6A7W7"/>
<dbReference type="RefSeq" id="WP_155363091.1">
    <property type="nucleotide sequence ID" value="NZ_CP043930.1"/>
</dbReference>
<dbReference type="SUPFAM" id="SSF52343">
    <property type="entry name" value="Ferredoxin reductase-like, C-terminal NADP-linked domain"/>
    <property type="match status" value="1"/>
</dbReference>
<dbReference type="Pfam" id="PF00175">
    <property type="entry name" value="NAD_binding_1"/>
    <property type="match status" value="1"/>
</dbReference>
<dbReference type="Gene3D" id="2.40.30.10">
    <property type="entry name" value="Translation factors"/>
    <property type="match status" value="1"/>
</dbReference>
<reference evidence="3 4" key="1">
    <citation type="submission" date="2019-09" db="EMBL/GenBank/DDBJ databases">
        <title>Gimesia benthica sp. nov., a novel bacterium isolated from deep-sea water of the Northwest Indian Ocean.</title>
        <authorList>
            <person name="Dai X."/>
        </authorList>
    </citation>
    <scope>NUCLEOTIDE SEQUENCE [LARGE SCALE GENOMIC DNA]</scope>
    <source>
        <strain evidence="3 4">E7</strain>
    </source>
</reference>
<dbReference type="KEGG" id="gim:F1728_04515"/>
<gene>
    <name evidence="3" type="ORF">F1728_04515</name>
</gene>
<dbReference type="EMBL" id="CP043930">
    <property type="protein sequence ID" value="QGQ22000.1"/>
    <property type="molecule type" value="Genomic_DNA"/>
</dbReference>
<dbReference type="PRINTS" id="PR00410">
    <property type="entry name" value="PHEHYDRXLASE"/>
</dbReference>
<dbReference type="Gene3D" id="3.40.50.80">
    <property type="entry name" value="Nucleotide-binding domain of ferredoxin-NADP reductase (FNR) module"/>
    <property type="match status" value="1"/>
</dbReference>
<evidence type="ECO:0000259" key="2">
    <source>
        <dbReference type="PROSITE" id="PS51384"/>
    </source>
</evidence>
<dbReference type="PANTHER" id="PTHR47354">
    <property type="entry name" value="NADH OXIDOREDUCTASE HCR"/>
    <property type="match status" value="1"/>
</dbReference>
<sequence length="251" mass="28521">MNQSSSQDSNSPESGTADWQDYGKYRGRVLHREKLANNVSRYIVEKPEGFTFQPGQAVELAIDEEGWREDKRPFTMTSLPSNPRLEFIIKSYKTEENPQHDGMTEHLGRDVEVGDRVIFGDAWGTITYRGPGIFIAGGAGLTPFIAIFRSLEQQEQIEGNRLFFSNKTKNDVFLQGDLFRMLGRSAVCTLTQETHPDYESGRIDREWLEHRVDDFSQNFYVCGPPAMVEDIQEILKSLGADPEALVFEGKE</sequence>
<dbReference type="InterPro" id="IPR017927">
    <property type="entry name" value="FAD-bd_FR_type"/>
</dbReference>
<dbReference type="InterPro" id="IPR050415">
    <property type="entry name" value="MRET"/>
</dbReference>
<dbReference type="InterPro" id="IPR001433">
    <property type="entry name" value="OxRdtase_FAD/NAD-bd"/>
</dbReference>
<keyword evidence="4" id="KW-1185">Reference proteome</keyword>
<proteinExistence type="predicted"/>
<evidence type="ECO:0000313" key="4">
    <source>
        <dbReference type="Proteomes" id="UP000427281"/>
    </source>
</evidence>
<dbReference type="InterPro" id="IPR017938">
    <property type="entry name" value="Riboflavin_synthase-like_b-brl"/>
</dbReference>
<organism evidence="3 4">
    <name type="scientific">Gimesia benthica</name>
    <dbReference type="NCBI Taxonomy" id="2608982"/>
    <lineage>
        <taxon>Bacteria</taxon>
        <taxon>Pseudomonadati</taxon>
        <taxon>Planctomycetota</taxon>
        <taxon>Planctomycetia</taxon>
        <taxon>Planctomycetales</taxon>
        <taxon>Planctomycetaceae</taxon>
        <taxon>Gimesia</taxon>
    </lineage>
</organism>